<evidence type="ECO:0000313" key="4">
    <source>
        <dbReference type="EMBL" id="PZM15938.1"/>
    </source>
</evidence>
<keyword evidence="5" id="KW-1185">Reference proteome</keyword>
<dbReference type="AlphaFoldDB" id="A0A2W4CYU3"/>
<gene>
    <name evidence="4" type="ORF">CPY51_05530</name>
</gene>
<dbReference type="PROSITE" id="PS51459">
    <property type="entry name" value="FIDO"/>
    <property type="match status" value="1"/>
</dbReference>
<proteinExistence type="predicted"/>
<sequence length="518" mass="58883">MTFRPFPRIFQERLVPTRTSLAGWSALISEFAVKAPLKTPAAISDVTLRDTKREMDGWIVYDARYAPANTLAGHLAFALRYEVVDLLILKRLLVAAPKREIEKLVLSEPTGATARRVWFFYEWLTGETLDVPDASRGNYVDAIDPSAYFTSLPANSARHRVRNNLLGNREFCPIVRRTPTLEDAVASRWDTQAKELIGEVSKGVIARAASFMLLSDTQASYQIEGERPPRNRLERWMRAISQAGRNPLSVDELERLQAIVIEEDRFIRQGLRDEGGFIGGRDKENNPLPEFVSARHEDVQSLIEGIIAVGQKMAESGVDAVVQATIVAFGFVAVHPFVDGNGRLHRYLIHHVLAERRFTPAGLIFPVSTVLLDRDADYAAHLRDFTGPLLPYIEWVPTAQQNVSVLNDTADLYRYGDYTYLSEFLYMCVIRTIEEDLPKEIAYLACYDEAKRRIQDLLEMPDSMISSLITFVHRNDGRLSKQRRNKEFAKLTDQEVSDLEEIIADAFEPEDQERTYDR</sequence>
<keyword evidence="2" id="KW-0547">Nucleotide-binding</keyword>
<protein>
    <submittedName>
        <fullName evidence="4">Cell filamentation protein Fic</fullName>
    </submittedName>
</protein>
<dbReference type="PANTHER" id="PTHR13504:SF38">
    <property type="entry name" value="FIDO DOMAIN-CONTAINING PROTEIN"/>
    <property type="match status" value="1"/>
</dbReference>
<dbReference type="EMBL" id="PCDP01000006">
    <property type="protein sequence ID" value="PZM15938.1"/>
    <property type="molecule type" value="Genomic_DNA"/>
</dbReference>
<dbReference type="Gene3D" id="1.10.3290.10">
    <property type="entry name" value="Fido-like domain"/>
    <property type="match status" value="1"/>
</dbReference>
<feature type="domain" description="Fido" evidence="3">
    <location>
        <begin position="248"/>
        <end position="398"/>
    </location>
</feature>
<evidence type="ECO:0000313" key="5">
    <source>
        <dbReference type="Proteomes" id="UP000248925"/>
    </source>
</evidence>
<dbReference type="SUPFAM" id="SSF140931">
    <property type="entry name" value="Fic-like"/>
    <property type="match status" value="1"/>
</dbReference>
<dbReference type="OrthoDB" id="9813719at2"/>
<keyword evidence="2" id="KW-0067">ATP-binding</keyword>
<feature type="binding site" evidence="2">
    <location>
        <begin position="339"/>
        <end position="346"/>
    </location>
    <ligand>
        <name>ATP</name>
        <dbReference type="ChEBI" id="CHEBI:30616"/>
    </ligand>
</feature>
<evidence type="ECO:0000259" key="3">
    <source>
        <dbReference type="PROSITE" id="PS51459"/>
    </source>
</evidence>
<dbReference type="PANTHER" id="PTHR13504">
    <property type="entry name" value="FIDO DOMAIN-CONTAINING PROTEIN DDB_G0283145"/>
    <property type="match status" value="1"/>
</dbReference>
<reference evidence="4 5" key="1">
    <citation type="journal article" date="2018" name="Sci. Rep.">
        <title>Rhizobium tumorigenes sp. nov., a novel plant tumorigenic bacterium isolated from cane gall tumors on thornless blackberry.</title>
        <authorList>
            <person name="Kuzmanovi N."/>
            <person name="Smalla K."/>
            <person name="Gronow S."/>
            <person name="PuBawska J."/>
        </authorList>
    </citation>
    <scope>NUCLEOTIDE SEQUENCE [LARGE SCALE GENOMIC DNA]</scope>
    <source>
        <strain evidence="4 5">CCBAU 85046</strain>
    </source>
</reference>
<comment type="caution">
    <text evidence="4">The sequence shown here is derived from an EMBL/GenBank/DDBJ whole genome shotgun (WGS) entry which is preliminary data.</text>
</comment>
<accession>A0A2W4CYU3</accession>
<dbReference type="InterPro" id="IPR003812">
    <property type="entry name" value="Fido"/>
</dbReference>
<dbReference type="Pfam" id="PF02661">
    <property type="entry name" value="Fic"/>
    <property type="match status" value="1"/>
</dbReference>
<feature type="active site" evidence="1">
    <location>
        <position position="335"/>
    </location>
</feature>
<dbReference type="InterPro" id="IPR036597">
    <property type="entry name" value="Fido-like_dom_sf"/>
</dbReference>
<dbReference type="GO" id="GO:0005524">
    <property type="term" value="F:ATP binding"/>
    <property type="evidence" value="ECO:0007669"/>
    <property type="project" value="UniProtKB-KW"/>
</dbReference>
<evidence type="ECO:0000256" key="2">
    <source>
        <dbReference type="PIRSR" id="PIRSR640198-2"/>
    </source>
</evidence>
<dbReference type="Proteomes" id="UP000248925">
    <property type="component" value="Unassembled WGS sequence"/>
</dbReference>
<evidence type="ECO:0000256" key="1">
    <source>
        <dbReference type="PIRSR" id="PIRSR640198-1"/>
    </source>
</evidence>
<name>A0A2W4CYU3_9HYPH</name>
<dbReference type="InterPro" id="IPR040198">
    <property type="entry name" value="Fido_containing"/>
</dbReference>
<organism evidence="4 5">
    <name type="scientific">Rhizobium tubonense</name>
    <dbReference type="NCBI Taxonomy" id="484088"/>
    <lineage>
        <taxon>Bacteria</taxon>
        <taxon>Pseudomonadati</taxon>
        <taxon>Pseudomonadota</taxon>
        <taxon>Alphaproteobacteria</taxon>
        <taxon>Hyphomicrobiales</taxon>
        <taxon>Rhizobiaceae</taxon>
        <taxon>Rhizobium/Agrobacterium group</taxon>
        <taxon>Rhizobium</taxon>
    </lineage>
</organism>